<proteinExistence type="predicted"/>
<accession>A0A126JHR8</accession>
<geneLocation type="plasmid" evidence="2">
    <name>p12/29</name>
</geneLocation>
<evidence type="ECO:0000256" key="1">
    <source>
        <dbReference type="SAM" id="Phobius"/>
    </source>
</evidence>
<organism evidence="2">
    <name type="scientific">Clostridium botulinum</name>
    <dbReference type="NCBI Taxonomy" id="1491"/>
    <lineage>
        <taxon>Bacteria</taxon>
        <taxon>Bacillati</taxon>
        <taxon>Bacillota</taxon>
        <taxon>Clostridia</taxon>
        <taxon>Eubacteriales</taxon>
        <taxon>Clostridiaceae</taxon>
        <taxon>Clostridium</taxon>
    </lineage>
</organism>
<keyword evidence="1" id="KW-0812">Transmembrane</keyword>
<reference evidence="2" key="1">
    <citation type="journal article" date="2016" name="Genome Biol. Evol.">
        <title>Evolution of chromosomal Clostridium botulinum type E neurotoxin gene clusters: evidence provided by their rare plasmid borne counterparts.</title>
        <authorList>
            <person name="Carter A.T."/>
            <person name="Austin J.W."/>
            <person name="Weedmark K.A."/>
            <person name="Peck M.W."/>
        </authorList>
    </citation>
    <scope>NUCLEOTIDE SEQUENCE</scope>
    <source>
        <strain evidence="2">IFR 12/29</strain>
        <plasmid evidence="2">p12/29</plasmid>
    </source>
</reference>
<sequence>MSSLVVKMIYANFLILIIPISFYLVICKYNGIKFSNMFSVNTIEKFLNENNKLAIATILMMALSAALTFLILSFMGLSNIKNLR</sequence>
<feature type="transmembrane region" description="Helical" evidence="1">
    <location>
        <begin position="52"/>
        <end position="77"/>
    </location>
</feature>
<keyword evidence="1" id="KW-0472">Membrane</keyword>
<feature type="transmembrane region" description="Helical" evidence="1">
    <location>
        <begin position="12"/>
        <end position="32"/>
    </location>
</feature>
<protein>
    <submittedName>
        <fullName evidence="2">Uncharacterized protein</fullName>
    </submittedName>
</protein>
<keyword evidence="1" id="KW-1133">Transmembrane helix</keyword>
<name>A0A126JHR8_CLOBO</name>
<keyword evidence="2" id="KW-0614">Plasmid</keyword>
<dbReference type="EMBL" id="KT897275">
    <property type="protein sequence ID" value="ALT05333.1"/>
    <property type="molecule type" value="Genomic_DNA"/>
</dbReference>
<dbReference type="AlphaFoldDB" id="A0A126JHR8"/>
<evidence type="ECO:0000313" key="2">
    <source>
        <dbReference type="EMBL" id="ALT05333.1"/>
    </source>
</evidence>